<feature type="transmembrane region" description="Helical" evidence="7">
    <location>
        <begin position="502"/>
        <end position="520"/>
    </location>
</feature>
<comment type="caution">
    <text evidence="9">The sequence shown here is derived from an EMBL/GenBank/DDBJ whole genome shotgun (WGS) entry which is preliminary data.</text>
</comment>
<feature type="domain" description="NADH:quinone oxidoreductase/Mrp antiporter transmembrane" evidence="8">
    <location>
        <begin position="148"/>
        <end position="441"/>
    </location>
</feature>
<evidence type="ECO:0000313" key="9">
    <source>
        <dbReference type="EMBL" id="GAA1398251.1"/>
    </source>
</evidence>
<sequence length="550" mass="57871">MIVPVDPIVPGSGGNPLLIVLLLVPLVGALLLYPVRRNAPAAKAIAMATALVELALVVVAWSLYSVPSAQAGTRFQFEFSMPWIPAFGTHIAFGVDGISLALIALTAFLVPILLLFAWSEKLPEGRSVAGYFGLLLATQATLVGVFAATDVFLFYVFFEAMLVPMYFLIGRFGGPRRQYAAVKFFLYSLLGGLIMLASLIGLYVTSAEQLGRGTFTWADLQAIAADTPTSVQIWLFLGFFVAFAIKAPLVPFHTWLPDAGAEAPIVAAVLLVGVLDKVGTYGFLRYLLPLFPQASQVLAPLVLVLAVAGVIYAALLAVGQTDMGRFVAYTSVAHFGFIALGVFAFSSQAFAGATLYMVNHGLSTGMLFLMVGMLIARGGSRLIADYGGVAKLAPVMAGCLLLAGMSSLALPGTNSFVSEFLVLIGSFPTRPVFTIIATVGIIFAALYVLWFYQRTMQGPVRGTAVIGALERAGAGGPGTMLDPGVAADRKSSGFPDLGRREIGLLAPLIVVIVVLGFYPAPVLDVINPSVTATMAELGLPDPVPAGGIVR</sequence>
<feature type="transmembrane region" description="Helical" evidence="7">
    <location>
        <begin position="296"/>
        <end position="319"/>
    </location>
</feature>
<feature type="transmembrane region" description="Helical" evidence="7">
    <location>
        <begin position="432"/>
        <end position="452"/>
    </location>
</feature>
<evidence type="ECO:0000256" key="5">
    <source>
        <dbReference type="ARBA" id="ARBA00023136"/>
    </source>
</evidence>
<evidence type="ECO:0000313" key="10">
    <source>
        <dbReference type="Proteomes" id="UP001501414"/>
    </source>
</evidence>
<dbReference type="PRINTS" id="PR01437">
    <property type="entry name" value="NUOXDRDTASE4"/>
</dbReference>
<dbReference type="PANTHER" id="PTHR43507:SF1">
    <property type="entry name" value="NADH-UBIQUINONE OXIDOREDUCTASE CHAIN 4"/>
    <property type="match status" value="1"/>
</dbReference>
<feature type="transmembrane region" description="Helical" evidence="7">
    <location>
        <begin position="128"/>
        <end position="146"/>
    </location>
</feature>
<evidence type="ECO:0000256" key="6">
    <source>
        <dbReference type="RuleBase" id="RU000320"/>
    </source>
</evidence>
<evidence type="ECO:0000256" key="4">
    <source>
        <dbReference type="ARBA" id="ARBA00022989"/>
    </source>
</evidence>
<comment type="similarity">
    <text evidence="2">Belongs to the complex I subunit 4 family.</text>
</comment>
<feature type="transmembrane region" description="Helical" evidence="7">
    <location>
        <begin position="388"/>
        <end position="412"/>
    </location>
</feature>
<accession>A0ABN1Y795</accession>
<evidence type="ECO:0000256" key="7">
    <source>
        <dbReference type="SAM" id="Phobius"/>
    </source>
</evidence>
<comment type="subcellular location">
    <subcellularLocation>
        <location evidence="1">Endomembrane system</location>
        <topology evidence="1">Multi-pass membrane protein</topology>
    </subcellularLocation>
    <subcellularLocation>
        <location evidence="6">Membrane</location>
        <topology evidence="6">Multi-pass membrane protein</topology>
    </subcellularLocation>
</comment>
<dbReference type="InterPro" id="IPR003918">
    <property type="entry name" value="NADH_UbQ_OxRdtase"/>
</dbReference>
<name>A0ABN1Y795_9PSEU</name>
<reference evidence="9 10" key="1">
    <citation type="journal article" date="2019" name="Int. J. Syst. Evol. Microbiol.">
        <title>The Global Catalogue of Microorganisms (GCM) 10K type strain sequencing project: providing services to taxonomists for standard genome sequencing and annotation.</title>
        <authorList>
            <consortium name="The Broad Institute Genomics Platform"/>
            <consortium name="The Broad Institute Genome Sequencing Center for Infectious Disease"/>
            <person name="Wu L."/>
            <person name="Ma J."/>
        </authorList>
    </citation>
    <scope>NUCLEOTIDE SEQUENCE [LARGE SCALE GENOMIC DNA]</scope>
    <source>
        <strain evidence="9 10">JCM 11896</strain>
    </source>
</reference>
<feature type="transmembrane region" description="Helical" evidence="7">
    <location>
        <begin position="357"/>
        <end position="376"/>
    </location>
</feature>
<evidence type="ECO:0000256" key="3">
    <source>
        <dbReference type="ARBA" id="ARBA00022692"/>
    </source>
</evidence>
<keyword evidence="3 6" id="KW-0812">Transmembrane</keyword>
<dbReference type="NCBIfam" id="TIGR01972">
    <property type="entry name" value="NDH_I_M"/>
    <property type="match status" value="1"/>
</dbReference>
<dbReference type="Proteomes" id="UP001501414">
    <property type="component" value="Unassembled WGS sequence"/>
</dbReference>
<gene>
    <name evidence="9" type="ORF">GCM10009613_52220</name>
</gene>
<keyword evidence="5 7" id="KW-0472">Membrane</keyword>
<dbReference type="InterPro" id="IPR001750">
    <property type="entry name" value="ND/Mrp_TM"/>
</dbReference>
<proteinExistence type="inferred from homology"/>
<feature type="transmembrane region" description="Helical" evidence="7">
    <location>
        <begin position="326"/>
        <end position="345"/>
    </location>
</feature>
<dbReference type="EMBL" id="BAAAJK010000036">
    <property type="protein sequence ID" value="GAA1398251.1"/>
    <property type="molecule type" value="Genomic_DNA"/>
</dbReference>
<feature type="transmembrane region" description="Helical" evidence="7">
    <location>
        <begin position="264"/>
        <end position="284"/>
    </location>
</feature>
<evidence type="ECO:0000256" key="2">
    <source>
        <dbReference type="ARBA" id="ARBA00009025"/>
    </source>
</evidence>
<dbReference type="NCBIfam" id="NF004500">
    <property type="entry name" value="PRK05846.1-4"/>
    <property type="match status" value="1"/>
</dbReference>
<organism evidence="9 10">
    <name type="scientific">Pseudonocardia kongjuensis</name>
    <dbReference type="NCBI Taxonomy" id="102227"/>
    <lineage>
        <taxon>Bacteria</taxon>
        <taxon>Bacillati</taxon>
        <taxon>Actinomycetota</taxon>
        <taxon>Actinomycetes</taxon>
        <taxon>Pseudonocardiales</taxon>
        <taxon>Pseudonocardiaceae</taxon>
        <taxon>Pseudonocardia</taxon>
    </lineage>
</organism>
<feature type="transmembrane region" description="Helical" evidence="7">
    <location>
        <begin position="184"/>
        <end position="204"/>
    </location>
</feature>
<protein>
    <submittedName>
        <fullName evidence="9">NADH-quinone oxidoreductase subunit M</fullName>
    </submittedName>
</protein>
<evidence type="ECO:0000259" key="8">
    <source>
        <dbReference type="Pfam" id="PF00361"/>
    </source>
</evidence>
<feature type="transmembrane region" description="Helical" evidence="7">
    <location>
        <begin position="45"/>
        <end position="64"/>
    </location>
</feature>
<dbReference type="RefSeq" id="WP_344027136.1">
    <property type="nucleotide sequence ID" value="NZ_BAAAJK010000036.1"/>
</dbReference>
<feature type="transmembrane region" description="Helical" evidence="7">
    <location>
        <begin position="233"/>
        <end position="252"/>
    </location>
</feature>
<feature type="transmembrane region" description="Helical" evidence="7">
    <location>
        <begin position="16"/>
        <end position="33"/>
    </location>
</feature>
<keyword evidence="10" id="KW-1185">Reference proteome</keyword>
<dbReference type="PANTHER" id="PTHR43507">
    <property type="entry name" value="NADH-UBIQUINONE OXIDOREDUCTASE CHAIN 4"/>
    <property type="match status" value="1"/>
</dbReference>
<dbReference type="Pfam" id="PF00361">
    <property type="entry name" value="Proton_antipo_M"/>
    <property type="match status" value="1"/>
</dbReference>
<dbReference type="InterPro" id="IPR010227">
    <property type="entry name" value="NADH_Q_OxRdtase_chainM/4"/>
</dbReference>
<keyword evidence="4 7" id="KW-1133">Transmembrane helix</keyword>
<feature type="transmembrane region" description="Helical" evidence="7">
    <location>
        <begin position="84"/>
        <end position="116"/>
    </location>
</feature>
<feature type="transmembrane region" description="Helical" evidence="7">
    <location>
        <begin position="152"/>
        <end position="172"/>
    </location>
</feature>
<evidence type="ECO:0000256" key="1">
    <source>
        <dbReference type="ARBA" id="ARBA00004127"/>
    </source>
</evidence>